<reference evidence="1" key="1">
    <citation type="journal article" date="2015" name="Proc. Natl. Acad. Sci. U.S.A.">
        <title>Networks of energetic and metabolic interactions define dynamics in microbial communities.</title>
        <authorList>
            <person name="Embree M."/>
            <person name="Liu J.K."/>
            <person name="Al-Bassam M.M."/>
            <person name="Zengler K."/>
        </authorList>
    </citation>
    <scope>NUCLEOTIDE SEQUENCE</scope>
</reference>
<gene>
    <name evidence="1" type="ORF">ASZ90_015120</name>
</gene>
<sequence length="569" mass="63132">MIIDAYPAARAAVVSTTEIITDTPRDIFIDGDRLVLFTTGTETPEYGVQTAESMMMPPYWRPSSPVTHATIYDISDRATPRLLKDYSIDGDYIDARMIGPLIYLVTREQIYPYRDYPLVVPALREGSRTVLQPDVWYFDHPEYGYTFTTVTSLDVSSAKEKDAQTYLLGSGSTLYVSEEAMYVSFPRYIPVIYRGLPGQPVPMAVDDTSSGGVVSGIPPDFNTLTGQERQSILDSLRDAEQDAIRRQEADQTTTVIHKIGIRNGAITYLAKGEVPGTLHNQFSMDEYKGNLRVATTSSVYTPRYGQYTYNNVYVLDRDMATIGELTHIAEQETIYSTRFIGDRLYMVTFKRIDPFFVIDLSKPRDPKVLGELKIPGYSDYLHPYDATHIIGIGKETTTSDWGGVSVSGVKLALFDVSDVTDPKLLDKVQIGDAGSDSAALADHHAFLFDKAKNLLVIPVRAVTADPARNWEYSAYRPQVWYGAYVFGLTPTTGFTLRGTVQHGAGDSGYYSYGSSASEVKRSLYIGDVLYTMSSKQIMANSLGDLDMTLATIPLPPFSDVLYPVVKGEI</sequence>
<dbReference type="Pfam" id="PF09826">
    <property type="entry name" value="Beta_propel"/>
    <property type="match status" value="1"/>
</dbReference>
<protein>
    <recommendedName>
        <fullName evidence="2">Beta propeller domain protein</fullName>
    </recommendedName>
</protein>
<dbReference type="EMBL" id="LNQE01001574">
    <property type="protein sequence ID" value="KUG15222.1"/>
    <property type="molecule type" value="Genomic_DNA"/>
</dbReference>
<dbReference type="AlphaFoldDB" id="A0A0W8F2V1"/>
<name>A0A0W8F2V1_9ZZZZ</name>
<evidence type="ECO:0000313" key="1">
    <source>
        <dbReference type="EMBL" id="KUG15222.1"/>
    </source>
</evidence>
<dbReference type="InterPro" id="IPR019198">
    <property type="entry name" value="Beta_propeller_containing"/>
</dbReference>
<accession>A0A0W8F2V1</accession>
<evidence type="ECO:0008006" key="2">
    <source>
        <dbReference type="Google" id="ProtNLM"/>
    </source>
</evidence>
<comment type="caution">
    <text evidence="1">The sequence shown here is derived from an EMBL/GenBank/DDBJ whole genome shotgun (WGS) entry which is preliminary data.</text>
</comment>
<proteinExistence type="predicted"/>
<organism evidence="1">
    <name type="scientific">hydrocarbon metagenome</name>
    <dbReference type="NCBI Taxonomy" id="938273"/>
    <lineage>
        <taxon>unclassified sequences</taxon>
        <taxon>metagenomes</taxon>
        <taxon>ecological metagenomes</taxon>
    </lineage>
</organism>